<evidence type="ECO:0000256" key="7">
    <source>
        <dbReference type="ARBA" id="ARBA00022795"/>
    </source>
</evidence>
<dbReference type="InterPro" id="IPR006135">
    <property type="entry name" value="T3SS_substrate_exporter"/>
</dbReference>
<keyword evidence="15" id="KW-0969">Cilium</keyword>
<dbReference type="Gene3D" id="6.10.250.2080">
    <property type="match status" value="1"/>
</dbReference>
<comment type="caution">
    <text evidence="15">The sequence shown here is derived from an EMBL/GenBank/DDBJ whole genome shotgun (WGS) entry which is preliminary data.</text>
</comment>
<evidence type="ECO:0000256" key="14">
    <source>
        <dbReference type="SAM" id="MobiDB-lite"/>
    </source>
</evidence>
<name>A0A0C2E8Z4_9PSED</name>
<evidence type="ECO:0000256" key="13">
    <source>
        <dbReference type="RuleBase" id="RU364091"/>
    </source>
</evidence>
<evidence type="ECO:0000256" key="3">
    <source>
        <dbReference type="ARBA" id="ARBA00021622"/>
    </source>
</evidence>
<reference evidence="15 16" key="1">
    <citation type="submission" date="2015-01" db="EMBL/GenBank/DDBJ databases">
        <title>Complete genome of Pseudomonas batumici UCM B-321 producer of the batumin antibiotic with strong antistaphilococcal and potential anticancer activity.</title>
        <authorList>
            <person name="Klochko V.V."/>
            <person name="Zelena L.B."/>
            <person name="Elena K.A."/>
            <person name="Reva O.N."/>
        </authorList>
    </citation>
    <scope>NUCLEOTIDE SEQUENCE [LARGE SCALE GENOMIC DNA]</scope>
    <source>
        <strain evidence="15 16">UCM B-321</strain>
    </source>
</reference>
<evidence type="ECO:0000256" key="4">
    <source>
        <dbReference type="ARBA" id="ARBA00022448"/>
    </source>
</evidence>
<keyword evidence="10 13" id="KW-0472">Membrane</keyword>
<dbReference type="AlphaFoldDB" id="A0A0C2E8Z4"/>
<keyword evidence="15" id="KW-0282">Flagellum</keyword>
<dbReference type="FunFam" id="3.40.1690.10:FF:000001">
    <property type="entry name" value="Flagellar biosynthetic protein FlhB"/>
    <property type="match status" value="1"/>
</dbReference>
<dbReference type="Proteomes" id="UP000031535">
    <property type="component" value="Unassembled WGS sequence"/>
</dbReference>
<protein>
    <recommendedName>
        <fullName evidence="3 13">Flagellar biosynthetic protein FlhB</fullName>
    </recommendedName>
</protein>
<feature type="transmembrane region" description="Helical" evidence="13">
    <location>
        <begin position="144"/>
        <end position="165"/>
    </location>
</feature>
<evidence type="ECO:0000313" key="16">
    <source>
        <dbReference type="Proteomes" id="UP000031535"/>
    </source>
</evidence>
<evidence type="ECO:0000256" key="2">
    <source>
        <dbReference type="ARBA" id="ARBA00010690"/>
    </source>
</evidence>
<dbReference type="PANTHER" id="PTHR30531:SF12">
    <property type="entry name" value="FLAGELLAR BIOSYNTHETIC PROTEIN FLHB"/>
    <property type="match status" value="1"/>
</dbReference>
<organism evidence="15 16">
    <name type="scientific">Pseudomonas batumici</name>
    <dbReference type="NCBI Taxonomy" id="226910"/>
    <lineage>
        <taxon>Bacteria</taxon>
        <taxon>Pseudomonadati</taxon>
        <taxon>Pseudomonadota</taxon>
        <taxon>Gammaproteobacteria</taxon>
        <taxon>Pseudomonadales</taxon>
        <taxon>Pseudomonadaceae</taxon>
        <taxon>Pseudomonas</taxon>
    </lineage>
</organism>
<dbReference type="GO" id="GO:0044780">
    <property type="term" value="P:bacterial-type flagellum assembly"/>
    <property type="evidence" value="ECO:0007669"/>
    <property type="project" value="InterPro"/>
</dbReference>
<feature type="region of interest" description="Disordered" evidence="14">
    <location>
        <begin position="1"/>
        <end position="27"/>
    </location>
</feature>
<dbReference type="PANTHER" id="PTHR30531">
    <property type="entry name" value="FLAGELLAR BIOSYNTHETIC PROTEIN FLHB"/>
    <property type="match status" value="1"/>
</dbReference>
<dbReference type="OrthoDB" id="9807950at2"/>
<feature type="transmembrane region" description="Helical" evidence="13">
    <location>
        <begin position="101"/>
        <end position="123"/>
    </location>
</feature>
<evidence type="ECO:0000256" key="12">
    <source>
        <dbReference type="ARBA" id="ARBA00025078"/>
    </source>
</evidence>
<evidence type="ECO:0000256" key="8">
    <source>
        <dbReference type="ARBA" id="ARBA00022927"/>
    </source>
</evidence>
<evidence type="ECO:0000256" key="6">
    <source>
        <dbReference type="ARBA" id="ARBA00022692"/>
    </source>
</evidence>
<dbReference type="Pfam" id="PF01312">
    <property type="entry name" value="Bac_export_2"/>
    <property type="match status" value="1"/>
</dbReference>
<evidence type="ECO:0000256" key="10">
    <source>
        <dbReference type="ARBA" id="ARBA00023136"/>
    </source>
</evidence>
<sequence>MAESESGQDKTEDPTDKKKKEARERGEVARSKELSTFAVMMAGAGALLVFGGALAQDLAELMRLNFSLTREVVIDQRYMAIFLMHSGEIAIWAVQPILLSILLAAFVGPISLGGWLFSAGAMAPKFSRMNPLAGIKRMFSPKALMELLKAIGKFTIILFVGLSVLSSDIDDLVRIAHEPLEMAIVHSLQVVGWSTLWMSLGLLIIAAVDVPVQLYEAHQRLLMTKQEVRDEHKDQEGRPEVKQRIRQLQREMSQRRMMAAIPEADVVITNPTHYAVALKYDAEKGGAPVLLAKGSDFLALKIREIAVEHQVMLLESPALARSIYYSTELEQEIPAGLYLAVAQVLAYVYQIRQYQAGKGKRPDPLKGDLPIPPDLRRDS</sequence>
<comment type="subcellular location">
    <subcellularLocation>
        <location evidence="1">Cell membrane</location>
        <topology evidence="1">Multi-pass membrane protein</topology>
    </subcellularLocation>
</comment>
<proteinExistence type="inferred from homology"/>
<keyword evidence="11 13" id="KW-1006">Bacterial flagellum protein export</keyword>
<keyword evidence="8 13" id="KW-0653">Protein transport</keyword>
<dbReference type="InterPro" id="IPR006136">
    <property type="entry name" value="FlhB"/>
</dbReference>
<dbReference type="EMBL" id="JXDG01000053">
    <property type="protein sequence ID" value="KIH82349.1"/>
    <property type="molecule type" value="Genomic_DNA"/>
</dbReference>
<evidence type="ECO:0000256" key="1">
    <source>
        <dbReference type="ARBA" id="ARBA00004651"/>
    </source>
</evidence>
<comment type="function">
    <text evidence="12 13">Required for formation of the rod structure in the basal body of the flagellar apparatus. Together with FliI and FliH, may constitute the export apparatus of flagellin.</text>
</comment>
<evidence type="ECO:0000256" key="5">
    <source>
        <dbReference type="ARBA" id="ARBA00022475"/>
    </source>
</evidence>
<feature type="transmembrane region" description="Helical" evidence="13">
    <location>
        <begin position="34"/>
        <end position="55"/>
    </location>
</feature>
<keyword evidence="7 13" id="KW-1005">Bacterial flagellum biogenesis</keyword>
<dbReference type="RefSeq" id="WP_040069862.1">
    <property type="nucleotide sequence ID" value="NZ_JXDG01000053.1"/>
</dbReference>
<dbReference type="PRINTS" id="PR00950">
    <property type="entry name" value="TYPE3IMSPROT"/>
</dbReference>
<dbReference type="PATRIC" id="fig|226910.6.peg.3805"/>
<dbReference type="SUPFAM" id="SSF160544">
    <property type="entry name" value="EscU C-terminal domain-like"/>
    <property type="match status" value="1"/>
</dbReference>
<dbReference type="STRING" id="226910.UCMB321_3813"/>
<evidence type="ECO:0000256" key="11">
    <source>
        <dbReference type="ARBA" id="ARBA00023225"/>
    </source>
</evidence>
<comment type="similarity">
    <text evidence="2 13">Belongs to the type III secretion exporter family.</text>
</comment>
<keyword evidence="9 13" id="KW-1133">Transmembrane helix</keyword>
<feature type="transmembrane region" description="Helical" evidence="13">
    <location>
        <begin position="196"/>
        <end position="215"/>
    </location>
</feature>
<keyword evidence="16" id="KW-1185">Reference proteome</keyword>
<dbReference type="GO" id="GO:0009306">
    <property type="term" value="P:protein secretion"/>
    <property type="evidence" value="ECO:0007669"/>
    <property type="project" value="InterPro"/>
</dbReference>
<dbReference type="GO" id="GO:0005886">
    <property type="term" value="C:plasma membrane"/>
    <property type="evidence" value="ECO:0007669"/>
    <property type="project" value="UniProtKB-SubCell"/>
</dbReference>
<dbReference type="Gene3D" id="3.40.1690.10">
    <property type="entry name" value="secretion proteins EscU"/>
    <property type="match status" value="1"/>
</dbReference>
<evidence type="ECO:0000256" key="9">
    <source>
        <dbReference type="ARBA" id="ARBA00022989"/>
    </source>
</evidence>
<feature type="compositionally biased region" description="Basic and acidic residues" evidence="14">
    <location>
        <begin position="7"/>
        <end position="27"/>
    </location>
</feature>
<feature type="region of interest" description="Disordered" evidence="14">
    <location>
        <begin position="358"/>
        <end position="379"/>
    </location>
</feature>
<keyword evidence="5 13" id="KW-1003">Cell membrane</keyword>
<evidence type="ECO:0000313" key="15">
    <source>
        <dbReference type="EMBL" id="KIH82349.1"/>
    </source>
</evidence>
<dbReference type="NCBIfam" id="TIGR00328">
    <property type="entry name" value="flhB"/>
    <property type="match status" value="1"/>
</dbReference>
<keyword evidence="6 13" id="KW-0812">Transmembrane</keyword>
<dbReference type="InterPro" id="IPR029025">
    <property type="entry name" value="T3SS_substrate_exporter_C"/>
</dbReference>
<gene>
    <name evidence="13" type="primary">flhB</name>
    <name evidence="15" type="ORF">UCMB321_3813</name>
</gene>
<accession>A0A0C2E8Z4</accession>
<keyword evidence="4 13" id="KW-0813">Transport</keyword>
<keyword evidence="15" id="KW-0966">Cell projection</keyword>